<name>A0A2N5T3R4_9BASI</name>
<dbReference type="AlphaFoldDB" id="A0A2N5T3R4"/>
<evidence type="ECO:0000313" key="4">
    <source>
        <dbReference type="Proteomes" id="UP000235392"/>
    </source>
</evidence>
<accession>A0A2N5T3R4</accession>
<comment type="caution">
    <text evidence="2">The sequence shown here is derived from an EMBL/GenBank/DDBJ whole genome shotgun (WGS) entry which is preliminary data.</text>
</comment>
<dbReference type="EMBL" id="PGCI01000704">
    <property type="protein sequence ID" value="PLW20119.1"/>
    <property type="molecule type" value="Genomic_DNA"/>
</dbReference>
<evidence type="ECO:0000313" key="2">
    <source>
        <dbReference type="EMBL" id="PLW20119.1"/>
    </source>
</evidence>
<feature type="signal peptide" evidence="1">
    <location>
        <begin position="1"/>
        <end position="17"/>
    </location>
</feature>
<feature type="chain" id="PRO_5014563336" evidence="1">
    <location>
        <begin position="18"/>
        <end position="574"/>
    </location>
</feature>
<keyword evidence="1" id="KW-0732">Signal</keyword>
<sequence length="574" mass="62735">MFVVLPCVFFFYIVLSASRLQPAWQAGNLLSEKFAACLASRQPSRREGGSLLGKQATFSPRRWQPAWQAGNLLAEKVAACLASRQPSRREGCSLLGKQATCSPRRLQPAWQAGNLLAEKVAACLASRQPSRREGCSLLGKQAACSPSRLQPAWRAGPHPHTLAGACQQTLGTCQQSTSGGYPPTNPGTRHFFPRFLDTRTRTRTRQRVPAQLRRVLAGGYQVPAAGSPGPFTSLDGTGSLTLKWTNWTSAGTSSQKPCISDTRTRSGHFRRVPGYLWQCQLVGSSAIPTSWYSASSPGGSPDELVLHQLARRAPSKLVLHKLARRAPSKLVLHQLARRAPSKLVLHQLARRTPSKLVLHMLARRAPSKLVLHKLARRAPSELVLHPLARRAPGKLVLHQLARRALGQLLQCQLAGSSAIPTSWRAPEELVLQQLAKRAPGELILHQLPRRALGELALYQLSGSWQAGIFLPACQEATSVSWYGGSPGKLVGSLNELVLISAHQESPEYSAPARWGSAGERFCRVGIWRVPAAGTRLFFHPKSRHLHPYPAPVGRYLLKAKRYPQKGAGYPQTGT</sequence>
<evidence type="ECO:0000256" key="1">
    <source>
        <dbReference type="SAM" id="SignalP"/>
    </source>
</evidence>
<evidence type="ECO:0000313" key="3">
    <source>
        <dbReference type="EMBL" id="PLW49260.1"/>
    </source>
</evidence>
<proteinExistence type="predicted"/>
<gene>
    <name evidence="3" type="ORF">PCASD_02657</name>
    <name evidence="2" type="ORF">PCASD_16640</name>
</gene>
<organism evidence="2 4">
    <name type="scientific">Puccinia coronata f. sp. avenae</name>
    <dbReference type="NCBI Taxonomy" id="200324"/>
    <lineage>
        <taxon>Eukaryota</taxon>
        <taxon>Fungi</taxon>
        <taxon>Dikarya</taxon>
        <taxon>Basidiomycota</taxon>
        <taxon>Pucciniomycotina</taxon>
        <taxon>Pucciniomycetes</taxon>
        <taxon>Pucciniales</taxon>
        <taxon>Pucciniaceae</taxon>
        <taxon>Puccinia</taxon>
    </lineage>
</organism>
<reference evidence="2 4" key="1">
    <citation type="submission" date="2017-11" db="EMBL/GenBank/DDBJ databases">
        <title>De novo assembly and phasing of dikaryotic genomes from two isolates of Puccinia coronata f. sp. avenae, the causal agent of oat crown rust.</title>
        <authorList>
            <person name="Miller M.E."/>
            <person name="Zhang Y."/>
            <person name="Omidvar V."/>
            <person name="Sperschneider J."/>
            <person name="Schwessinger B."/>
            <person name="Raley C."/>
            <person name="Palmer J.M."/>
            <person name="Garnica D."/>
            <person name="Upadhyaya N."/>
            <person name="Rathjen J."/>
            <person name="Taylor J.M."/>
            <person name="Park R.F."/>
            <person name="Dodds P.N."/>
            <person name="Hirsch C.D."/>
            <person name="Kianian S.F."/>
            <person name="Figueroa M."/>
        </authorList>
    </citation>
    <scope>NUCLEOTIDE SEQUENCE [LARGE SCALE GENOMIC DNA]</scope>
    <source>
        <strain evidence="2">12SD80</strain>
    </source>
</reference>
<protein>
    <submittedName>
        <fullName evidence="2">Uncharacterized protein</fullName>
    </submittedName>
</protein>
<dbReference type="EMBL" id="PGCI01000017">
    <property type="protein sequence ID" value="PLW49260.1"/>
    <property type="molecule type" value="Genomic_DNA"/>
</dbReference>
<dbReference type="Proteomes" id="UP000235392">
    <property type="component" value="Unassembled WGS sequence"/>
</dbReference>